<evidence type="ECO:0000256" key="6">
    <source>
        <dbReference type="ARBA" id="ARBA00023136"/>
    </source>
</evidence>
<dbReference type="InterPro" id="IPR032808">
    <property type="entry name" value="DoxX"/>
</dbReference>
<evidence type="ECO:0000313" key="8">
    <source>
        <dbReference type="EMBL" id="GAA3286527.1"/>
    </source>
</evidence>
<accession>A0ABP6RHQ3</accession>
<gene>
    <name evidence="8" type="ORF">GCM10020260_21430</name>
</gene>
<dbReference type="RefSeq" id="WP_344721174.1">
    <property type="nucleotide sequence ID" value="NZ_BAAAYG010000009.1"/>
</dbReference>
<comment type="similarity">
    <text evidence="2">Belongs to the DoxX family.</text>
</comment>
<keyword evidence="4 7" id="KW-0812">Transmembrane</keyword>
<keyword evidence="3" id="KW-1003">Cell membrane</keyword>
<evidence type="ECO:0000313" key="9">
    <source>
        <dbReference type="Proteomes" id="UP001501736"/>
    </source>
</evidence>
<reference evidence="9" key="1">
    <citation type="journal article" date="2019" name="Int. J. Syst. Evol. Microbiol.">
        <title>The Global Catalogue of Microorganisms (GCM) 10K type strain sequencing project: providing services to taxonomists for standard genome sequencing and annotation.</title>
        <authorList>
            <consortium name="The Broad Institute Genomics Platform"/>
            <consortium name="The Broad Institute Genome Sequencing Center for Infectious Disease"/>
            <person name="Wu L."/>
            <person name="Ma J."/>
        </authorList>
    </citation>
    <scope>NUCLEOTIDE SEQUENCE [LARGE SCALE GENOMIC DNA]</scope>
    <source>
        <strain evidence="9">JCM 11483</strain>
    </source>
</reference>
<evidence type="ECO:0000256" key="2">
    <source>
        <dbReference type="ARBA" id="ARBA00006679"/>
    </source>
</evidence>
<keyword evidence="6 7" id="KW-0472">Membrane</keyword>
<feature type="transmembrane region" description="Helical" evidence="7">
    <location>
        <begin position="119"/>
        <end position="140"/>
    </location>
</feature>
<evidence type="ECO:0000256" key="7">
    <source>
        <dbReference type="SAM" id="Phobius"/>
    </source>
</evidence>
<evidence type="ECO:0000256" key="3">
    <source>
        <dbReference type="ARBA" id="ARBA00022475"/>
    </source>
</evidence>
<evidence type="ECO:0000256" key="5">
    <source>
        <dbReference type="ARBA" id="ARBA00022989"/>
    </source>
</evidence>
<comment type="subcellular location">
    <subcellularLocation>
        <location evidence="1">Cell membrane</location>
        <topology evidence="1">Multi-pass membrane protein</topology>
    </subcellularLocation>
</comment>
<dbReference type="Proteomes" id="UP001501736">
    <property type="component" value="Unassembled WGS sequence"/>
</dbReference>
<evidence type="ECO:0008006" key="10">
    <source>
        <dbReference type="Google" id="ProtNLM"/>
    </source>
</evidence>
<feature type="transmembrane region" description="Helical" evidence="7">
    <location>
        <begin position="76"/>
        <end position="93"/>
    </location>
</feature>
<dbReference type="PANTHER" id="PTHR33452:SF1">
    <property type="entry name" value="INNER MEMBRANE PROTEIN YPHA-RELATED"/>
    <property type="match status" value="1"/>
</dbReference>
<comment type="caution">
    <text evidence="8">The sequence shown here is derived from an EMBL/GenBank/DDBJ whole genome shotgun (WGS) entry which is preliminary data.</text>
</comment>
<protein>
    <recommendedName>
        <fullName evidence="10">DoxX family protein</fullName>
    </recommendedName>
</protein>
<name>A0ABP6RHQ3_9MICC</name>
<organism evidence="8 9">
    <name type="scientific">Nesterenkonia halobia</name>
    <dbReference type="NCBI Taxonomy" id="37922"/>
    <lineage>
        <taxon>Bacteria</taxon>
        <taxon>Bacillati</taxon>
        <taxon>Actinomycetota</taxon>
        <taxon>Actinomycetes</taxon>
        <taxon>Micrococcales</taxon>
        <taxon>Micrococcaceae</taxon>
        <taxon>Nesterenkonia</taxon>
    </lineage>
</organism>
<proteinExistence type="inferred from homology"/>
<feature type="transmembrane region" description="Helical" evidence="7">
    <location>
        <begin position="49"/>
        <end position="69"/>
    </location>
</feature>
<dbReference type="Pfam" id="PF07681">
    <property type="entry name" value="DoxX"/>
    <property type="match status" value="1"/>
</dbReference>
<feature type="transmembrane region" description="Helical" evidence="7">
    <location>
        <begin position="12"/>
        <end position="29"/>
    </location>
</feature>
<sequence length="151" mass="15710">MRNHFSTDLGLLLLRLAAGILFIMSGLRRVTWLGVNGSRDYAGDLGLPFAQQVGAALPFVEIIGGALLIIGLLTRFSAAVLTVVCGAAAVVLGREATSTSALLDQGEPMLLLVGGTLEFSVLFAVIALVLACTGGGAMSVDAPAWRSIRRR</sequence>
<dbReference type="PANTHER" id="PTHR33452">
    <property type="entry name" value="OXIDOREDUCTASE CATD-RELATED"/>
    <property type="match status" value="1"/>
</dbReference>
<keyword evidence="9" id="KW-1185">Reference proteome</keyword>
<dbReference type="InterPro" id="IPR051907">
    <property type="entry name" value="DoxX-like_oxidoreductase"/>
</dbReference>
<dbReference type="EMBL" id="BAAAYG010000009">
    <property type="protein sequence ID" value="GAA3286527.1"/>
    <property type="molecule type" value="Genomic_DNA"/>
</dbReference>
<keyword evidence="5 7" id="KW-1133">Transmembrane helix</keyword>
<evidence type="ECO:0000256" key="1">
    <source>
        <dbReference type="ARBA" id="ARBA00004651"/>
    </source>
</evidence>
<evidence type="ECO:0000256" key="4">
    <source>
        <dbReference type="ARBA" id="ARBA00022692"/>
    </source>
</evidence>